<feature type="transmembrane region" description="Helical" evidence="8">
    <location>
        <begin position="49"/>
        <end position="77"/>
    </location>
</feature>
<comment type="similarity">
    <text evidence="2">Belongs to the binding-protein-dependent transport system permease family. CysTW subfamily.</text>
</comment>
<reference evidence="10" key="1">
    <citation type="submission" date="2023-07" db="EMBL/GenBank/DDBJ databases">
        <title>Genomic Encyclopedia of Type Strains, Phase IV (KMG-IV): sequencing the most valuable type-strain genomes for metagenomic binning, comparative biology and taxonomic classification.</title>
        <authorList>
            <person name="Goeker M."/>
        </authorList>
    </citation>
    <scope>NUCLEOTIDE SEQUENCE</scope>
    <source>
        <strain evidence="10">DSM 21202</strain>
    </source>
</reference>
<protein>
    <submittedName>
        <fullName evidence="10">Spermidine/putrescine transport system permease protein</fullName>
    </submittedName>
</protein>
<dbReference type="EMBL" id="JAUSUL010000005">
    <property type="protein sequence ID" value="MDQ0317473.1"/>
    <property type="molecule type" value="Genomic_DNA"/>
</dbReference>
<evidence type="ECO:0000313" key="11">
    <source>
        <dbReference type="Proteomes" id="UP001229244"/>
    </source>
</evidence>
<dbReference type="PANTHER" id="PTHR42929">
    <property type="entry name" value="INNER MEMBRANE ABC TRANSPORTER PERMEASE PROTEIN YDCU-RELATED-RELATED"/>
    <property type="match status" value="1"/>
</dbReference>
<feature type="domain" description="ABC transmembrane type-1" evidence="9">
    <location>
        <begin position="54"/>
        <end position="262"/>
    </location>
</feature>
<dbReference type="Pfam" id="PF00528">
    <property type="entry name" value="BPD_transp_1"/>
    <property type="match status" value="1"/>
</dbReference>
<evidence type="ECO:0000313" key="10">
    <source>
        <dbReference type="EMBL" id="MDQ0317473.1"/>
    </source>
</evidence>
<dbReference type="GO" id="GO:0005886">
    <property type="term" value="C:plasma membrane"/>
    <property type="evidence" value="ECO:0007669"/>
    <property type="project" value="UniProtKB-SubCell"/>
</dbReference>
<proteinExistence type="inferred from homology"/>
<feature type="transmembrane region" description="Helical" evidence="8">
    <location>
        <begin position="131"/>
        <end position="152"/>
    </location>
</feature>
<dbReference type="Proteomes" id="UP001229244">
    <property type="component" value="Unassembled WGS sequence"/>
</dbReference>
<keyword evidence="4" id="KW-1003">Cell membrane</keyword>
<dbReference type="InterPro" id="IPR000515">
    <property type="entry name" value="MetI-like"/>
</dbReference>
<gene>
    <name evidence="10" type="ORF">J2S73_003957</name>
</gene>
<dbReference type="GO" id="GO:0055085">
    <property type="term" value="P:transmembrane transport"/>
    <property type="evidence" value="ECO:0007669"/>
    <property type="project" value="InterPro"/>
</dbReference>
<dbReference type="PANTHER" id="PTHR42929:SF1">
    <property type="entry name" value="INNER MEMBRANE ABC TRANSPORTER PERMEASE PROTEIN YDCU-RELATED"/>
    <property type="match status" value="1"/>
</dbReference>
<dbReference type="AlphaFoldDB" id="A0AAE4AUI1"/>
<dbReference type="PROSITE" id="PS50928">
    <property type="entry name" value="ABC_TM1"/>
    <property type="match status" value="1"/>
</dbReference>
<keyword evidence="11" id="KW-1185">Reference proteome</keyword>
<feature type="transmembrane region" description="Helical" evidence="8">
    <location>
        <begin position="89"/>
        <end position="111"/>
    </location>
</feature>
<name>A0AAE4AUI1_9HYPH</name>
<dbReference type="RefSeq" id="WP_306887392.1">
    <property type="nucleotide sequence ID" value="NZ_JAUSUL010000005.1"/>
</dbReference>
<keyword evidence="3 8" id="KW-0813">Transport</keyword>
<dbReference type="CDD" id="cd06261">
    <property type="entry name" value="TM_PBP2"/>
    <property type="match status" value="1"/>
</dbReference>
<evidence type="ECO:0000256" key="6">
    <source>
        <dbReference type="ARBA" id="ARBA00022989"/>
    </source>
</evidence>
<feature type="transmembrane region" description="Helical" evidence="8">
    <location>
        <begin position="193"/>
        <end position="225"/>
    </location>
</feature>
<keyword evidence="5 8" id="KW-0812">Transmembrane</keyword>
<dbReference type="SUPFAM" id="SSF161098">
    <property type="entry name" value="MetI-like"/>
    <property type="match status" value="1"/>
</dbReference>
<evidence type="ECO:0000256" key="3">
    <source>
        <dbReference type="ARBA" id="ARBA00022448"/>
    </source>
</evidence>
<keyword evidence="7 8" id="KW-0472">Membrane</keyword>
<evidence type="ECO:0000256" key="7">
    <source>
        <dbReference type="ARBA" id="ARBA00023136"/>
    </source>
</evidence>
<sequence>MRASILKWALAVPAGAFLVVFLAWPLAGVVTEALSDGGSAFGRLADDPVFWRGLVGSAVLGTLAPAVSTAVGLGVSLHLARLGPAKRTALLTVIAVPLSFSGLVVAYGFILVFGRSGFVTMLLADLGADPAVVGGLIYTPAGLAIAYCYYLIPRAVLVIFPVVANFETEQIQAARALGASRFRAFRDILLPQVAPACLVAFALCAAVALGAYGTALALSGTQIAILPMVLYSKISDSGSDLPAAAAMSLVLIALACTVMAIAELVRPRTRRAA</sequence>
<organism evidence="10 11">
    <name type="scientific">Amorphus orientalis</name>
    <dbReference type="NCBI Taxonomy" id="649198"/>
    <lineage>
        <taxon>Bacteria</taxon>
        <taxon>Pseudomonadati</taxon>
        <taxon>Pseudomonadota</taxon>
        <taxon>Alphaproteobacteria</taxon>
        <taxon>Hyphomicrobiales</taxon>
        <taxon>Amorphaceae</taxon>
        <taxon>Amorphus</taxon>
    </lineage>
</organism>
<evidence type="ECO:0000256" key="8">
    <source>
        <dbReference type="RuleBase" id="RU363032"/>
    </source>
</evidence>
<evidence type="ECO:0000256" key="5">
    <source>
        <dbReference type="ARBA" id="ARBA00022692"/>
    </source>
</evidence>
<evidence type="ECO:0000256" key="4">
    <source>
        <dbReference type="ARBA" id="ARBA00022475"/>
    </source>
</evidence>
<keyword evidence="6 8" id="KW-1133">Transmembrane helix</keyword>
<comment type="caution">
    <text evidence="10">The sequence shown here is derived from an EMBL/GenBank/DDBJ whole genome shotgun (WGS) entry which is preliminary data.</text>
</comment>
<accession>A0AAE4AUI1</accession>
<evidence type="ECO:0000256" key="1">
    <source>
        <dbReference type="ARBA" id="ARBA00004651"/>
    </source>
</evidence>
<feature type="transmembrane region" description="Helical" evidence="8">
    <location>
        <begin position="245"/>
        <end position="265"/>
    </location>
</feature>
<dbReference type="Gene3D" id="1.10.3720.10">
    <property type="entry name" value="MetI-like"/>
    <property type="match status" value="1"/>
</dbReference>
<dbReference type="InterPro" id="IPR035906">
    <property type="entry name" value="MetI-like_sf"/>
</dbReference>
<evidence type="ECO:0000256" key="2">
    <source>
        <dbReference type="ARBA" id="ARBA00007069"/>
    </source>
</evidence>
<comment type="subcellular location">
    <subcellularLocation>
        <location evidence="1 8">Cell membrane</location>
        <topology evidence="1 8">Multi-pass membrane protein</topology>
    </subcellularLocation>
</comment>
<evidence type="ECO:0000259" key="9">
    <source>
        <dbReference type="PROSITE" id="PS50928"/>
    </source>
</evidence>